<dbReference type="EMBL" id="CP157483">
    <property type="protein sequence ID" value="XBO43991.1"/>
    <property type="molecule type" value="Genomic_DNA"/>
</dbReference>
<organism evidence="2">
    <name type="scientific">Pedococcus sp. KACC 23699</name>
    <dbReference type="NCBI Taxonomy" id="3149228"/>
    <lineage>
        <taxon>Bacteria</taxon>
        <taxon>Bacillati</taxon>
        <taxon>Actinomycetota</taxon>
        <taxon>Actinomycetes</taxon>
        <taxon>Micrococcales</taxon>
        <taxon>Intrasporangiaceae</taxon>
        <taxon>Pedococcus</taxon>
    </lineage>
</organism>
<gene>
    <name evidence="2" type="ORF">ABEG17_01280</name>
</gene>
<protein>
    <submittedName>
        <fullName evidence="2">Maleylpyruvate isomerase N-terminal domain-containing protein</fullName>
    </submittedName>
</protein>
<accession>A0AAU7JUR4</accession>
<dbReference type="InterPro" id="IPR034660">
    <property type="entry name" value="DinB/YfiT-like"/>
</dbReference>
<dbReference type="SUPFAM" id="SSF109854">
    <property type="entry name" value="DinB/YfiT-like putative metalloenzymes"/>
    <property type="match status" value="1"/>
</dbReference>
<name>A0AAU7JUR4_9MICO</name>
<evidence type="ECO:0000313" key="2">
    <source>
        <dbReference type="EMBL" id="XBO43991.1"/>
    </source>
</evidence>
<dbReference type="GO" id="GO:0016853">
    <property type="term" value="F:isomerase activity"/>
    <property type="evidence" value="ECO:0007669"/>
    <property type="project" value="UniProtKB-KW"/>
</dbReference>
<keyword evidence="2" id="KW-0413">Isomerase</keyword>
<dbReference type="InterPro" id="IPR024344">
    <property type="entry name" value="MDMPI_metal-binding"/>
</dbReference>
<dbReference type="AlphaFoldDB" id="A0AAU7JUR4"/>
<reference evidence="2" key="1">
    <citation type="submission" date="2024-05" db="EMBL/GenBank/DDBJ databases">
        <authorList>
            <person name="Kim S."/>
            <person name="Heo J."/>
            <person name="Choi H."/>
            <person name="Choi Y."/>
            <person name="Kwon S.-W."/>
            <person name="Kim Y."/>
        </authorList>
    </citation>
    <scope>NUCLEOTIDE SEQUENCE</scope>
    <source>
        <strain evidence="2">KACC 23699</strain>
    </source>
</reference>
<proteinExistence type="predicted"/>
<sequence length="196" mass="20435">MSLPGMAPAAPGALDLLDRAVGYTRGCLAKVTPEVLDRPTPCAGWSLLDLLVHMDDSLAALGQAAESSTLTPAPEPEPADAGALLVSIRQRACTLVGQWMPPGEPMVRLGRFDLARETLGGVGALEITLHGWDVATTLGLDRPIPPALAMDLWPLARDHITDADRPGRFALPPGVPPWASPATLLLAHAGRRGGAA</sequence>
<dbReference type="Gene3D" id="1.20.120.450">
    <property type="entry name" value="dinb family like domain"/>
    <property type="match status" value="1"/>
</dbReference>
<evidence type="ECO:0000259" key="1">
    <source>
        <dbReference type="Pfam" id="PF11716"/>
    </source>
</evidence>
<dbReference type="RefSeq" id="WP_406831444.1">
    <property type="nucleotide sequence ID" value="NZ_CP157483.1"/>
</dbReference>
<feature type="domain" description="Mycothiol-dependent maleylpyruvate isomerase metal-binding" evidence="1">
    <location>
        <begin position="19"/>
        <end position="135"/>
    </location>
</feature>
<dbReference type="Pfam" id="PF11716">
    <property type="entry name" value="MDMPI_N"/>
    <property type="match status" value="1"/>
</dbReference>
<dbReference type="GO" id="GO:0046872">
    <property type="term" value="F:metal ion binding"/>
    <property type="evidence" value="ECO:0007669"/>
    <property type="project" value="InterPro"/>
</dbReference>